<dbReference type="PANTHER" id="PTHR42067:SF1">
    <property type="entry name" value="MITOTIC APPARATUS PROTEIN P62"/>
    <property type="match status" value="1"/>
</dbReference>
<reference evidence="3" key="1">
    <citation type="submission" date="2022-07" db="EMBL/GenBank/DDBJ databases">
        <title>Fungi with potential for degradation of polypropylene.</title>
        <authorList>
            <person name="Gostincar C."/>
        </authorList>
    </citation>
    <scope>NUCLEOTIDE SEQUENCE</scope>
    <source>
        <strain evidence="3">EXF-13308</strain>
    </source>
</reference>
<dbReference type="PANTHER" id="PTHR42067">
    <property type="entry name" value="YALI0C15378P"/>
    <property type="match status" value="1"/>
</dbReference>
<accession>A0AA38RWR5</accession>
<feature type="region of interest" description="Disordered" evidence="2">
    <location>
        <begin position="207"/>
        <end position="358"/>
    </location>
</feature>
<name>A0AA38RWR5_9PEZI</name>
<keyword evidence="1" id="KW-0175">Coiled coil</keyword>
<keyword evidence="4" id="KW-1185">Reference proteome</keyword>
<feature type="compositionally biased region" description="Acidic residues" evidence="2">
    <location>
        <begin position="347"/>
        <end position="358"/>
    </location>
</feature>
<evidence type="ECO:0000256" key="1">
    <source>
        <dbReference type="SAM" id="Coils"/>
    </source>
</evidence>
<dbReference type="Gene3D" id="1.20.5.370">
    <property type="match status" value="1"/>
</dbReference>
<dbReference type="SUPFAM" id="SSF58022">
    <property type="entry name" value="XRCC4, C-terminal oligomerization domain"/>
    <property type="match status" value="1"/>
</dbReference>
<evidence type="ECO:0000313" key="4">
    <source>
        <dbReference type="Proteomes" id="UP001174694"/>
    </source>
</evidence>
<evidence type="ECO:0008006" key="5">
    <source>
        <dbReference type="Google" id="ProtNLM"/>
    </source>
</evidence>
<gene>
    <name evidence="3" type="ORF">NKR23_g3911</name>
</gene>
<dbReference type="InterPro" id="IPR014751">
    <property type="entry name" value="XRCC4-like_C"/>
</dbReference>
<feature type="compositionally biased region" description="Basic and acidic residues" evidence="2">
    <location>
        <begin position="301"/>
        <end position="313"/>
    </location>
</feature>
<evidence type="ECO:0000256" key="2">
    <source>
        <dbReference type="SAM" id="MobiDB-lite"/>
    </source>
</evidence>
<comment type="caution">
    <text evidence="3">The sequence shown here is derived from an EMBL/GenBank/DDBJ whole genome shotgun (WGS) entry which is preliminary data.</text>
</comment>
<protein>
    <recommendedName>
        <fullName evidence="5">Mitotic apparatus protein p62</fullName>
    </recommendedName>
</protein>
<sequence length="358" mass="39293">MAAPAYLLRIPRTDERDAYIILGVTPAGSRSLDLKLEATEGTGVYSTSLKHSQIPKSRAKSGPCSESEWESILTSILRDGQTVEDIEVTAGVSVDASITLAFRKKIQAFGQRIGEFTLEFKIDEGIEMYDWCHVALASREELKEELAAATSKASDLEKAVEELNTQLEELIKAKDEEESALLEKFRDILNEKKLKIREQQRIIAGANIGSTKGEAGHTARSKKSTSAHHSPGPSRRSKRKADDQVIPSNDEEPDDGLDKMDVDTTEDIPLDEEQQTTEGEETETEGDEDEGEEPPSSNLRDSTKSQHKKEAPGKQETPPPPRRLPFGPSKAPQNTAPALAVPKVTDDDGSETESDDEL</sequence>
<dbReference type="EMBL" id="JANBVO010000009">
    <property type="protein sequence ID" value="KAJ9149833.1"/>
    <property type="molecule type" value="Genomic_DNA"/>
</dbReference>
<organism evidence="3 4">
    <name type="scientific">Pleurostoma richardsiae</name>
    <dbReference type="NCBI Taxonomy" id="41990"/>
    <lineage>
        <taxon>Eukaryota</taxon>
        <taxon>Fungi</taxon>
        <taxon>Dikarya</taxon>
        <taxon>Ascomycota</taxon>
        <taxon>Pezizomycotina</taxon>
        <taxon>Sordariomycetes</taxon>
        <taxon>Sordariomycetidae</taxon>
        <taxon>Calosphaeriales</taxon>
        <taxon>Pleurostomataceae</taxon>
        <taxon>Pleurostoma</taxon>
    </lineage>
</organism>
<feature type="coiled-coil region" evidence="1">
    <location>
        <begin position="139"/>
        <end position="180"/>
    </location>
</feature>
<dbReference type="Proteomes" id="UP001174694">
    <property type="component" value="Unassembled WGS sequence"/>
</dbReference>
<proteinExistence type="predicted"/>
<feature type="compositionally biased region" description="Acidic residues" evidence="2">
    <location>
        <begin position="263"/>
        <end position="293"/>
    </location>
</feature>
<dbReference type="AlphaFoldDB" id="A0AA38RWR5"/>
<evidence type="ECO:0000313" key="3">
    <source>
        <dbReference type="EMBL" id="KAJ9149833.1"/>
    </source>
</evidence>